<dbReference type="EMBL" id="JBHSFY010000006">
    <property type="protein sequence ID" value="MFC4477668.1"/>
    <property type="molecule type" value="Genomic_DNA"/>
</dbReference>
<comment type="caution">
    <text evidence="1">The sequence shown here is derived from an EMBL/GenBank/DDBJ whole genome shotgun (WGS) entry which is preliminary data.</text>
</comment>
<evidence type="ECO:0000313" key="2">
    <source>
        <dbReference type="Proteomes" id="UP001596003"/>
    </source>
</evidence>
<organism evidence="1 2">
    <name type="scientific">Flavobacterium chungangensis</name>
    <dbReference type="NCBI Taxonomy" id="2708132"/>
    <lineage>
        <taxon>Bacteria</taxon>
        <taxon>Pseudomonadati</taxon>
        <taxon>Bacteroidota</taxon>
        <taxon>Flavobacteriia</taxon>
        <taxon>Flavobacteriales</taxon>
        <taxon>Flavobacteriaceae</taxon>
        <taxon>Flavobacterium</taxon>
    </lineage>
</organism>
<sequence length="224" mass="26157">MKMKNCMYKTFLKSFILFGIIVNGCKQENQSYSKENEVIIKRDDSTKVSSIAEKKDSIYVKKEISFDIIHSFKEDTSENSYICFDTRLTYKTDNSFMLTKKEFGITDVDLSETNYEGPGFSMYSYESSKNKDIEIIIIEALADIGTNWYYVIILNKKDLVDKFYIKEPRSNSEITQIKDFLSIFFSNGTLVFKFKKDKIAKYSTVSPDLKSDLEYVYIEKKLNL</sequence>
<proteinExistence type="predicted"/>
<dbReference type="RefSeq" id="WP_379797812.1">
    <property type="nucleotide sequence ID" value="NZ_JBHSFY010000006.1"/>
</dbReference>
<dbReference type="Proteomes" id="UP001596003">
    <property type="component" value="Unassembled WGS sequence"/>
</dbReference>
<evidence type="ECO:0008006" key="3">
    <source>
        <dbReference type="Google" id="ProtNLM"/>
    </source>
</evidence>
<name>A0ABV8ZC91_9FLAO</name>
<keyword evidence="2" id="KW-1185">Reference proteome</keyword>
<accession>A0ABV8ZC91</accession>
<evidence type="ECO:0000313" key="1">
    <source>
        <dbReference type="EMBL" id="MFC4477668.1"/>
    </source>
</evidence>
<reference evidence="2" key="1">
    <citation type="journal article" date="2019" name="Int. J. Syst. Evol. Microbiol.">
        <title>The Global Catalogue of Microorganisms (GCM) 10K type strain sequencing project: providing services to taxonomists for standard genome sequencing and annotation.</title>
        <authorList>
            <consortium name="The Broad Institute Genomics Platform"/>
            <consortium name="The Broad Institute Genome Sequencing Center for Infectious Disease"/>
            <person name="Wu L."/>
            <person name="Ma J."/>
        </authorList>
    </citation>
    <scope>NUCLEOTIDE SEQUENCE [LARGE SCALE GENOMIC DNA]</scope>
    <source>
        <strain evidence="2">NBRC 103627</strain>
    </source>
</reference>
<protein>
    <recommendedName>
        <fullName evidence="3">Lipoprotein</fullName>
    </recommendedName>
</protein>
<gene>
    <name evidence="1" type="ORF">ACFO3N_11390</name>
</gene>